<keyword evidence="9" id="KW-1185">Reference proteome</keyword>
<dbReference type="GO" id="GO:0016020">
    <property type="term" value="C:membrane"/>
    <property type="evidence" value="ECO:0007669"/>
    <property type="project" value="UniProtKB-SubCell"/>
</dbReference>
<dbReference type="Pfam" id="PF02931">
    <property type="entry name" value="Neur_chan_LBD"/>
    <property type="match status" value="1"/>
</dbReference>
<dbReference type="InterPro" id="IPR036719">
    <property type="entry name" value="Neuro-gated_channel_TM_sf"/>
</dbReference>
<evidence type="ECO:0000256" key="3">
    <source>
        <dbReference type="ARBA" id="ARBA00022989"/>
    </source>
</evidence>
<dbReference type="InterPro" id="IPR018000">
    <property type="entry name" value="Neurotransmitter_ion_chnl_CS"/>
</dbReference>
<dbReference type="PANTHER" id="PTHR18945">
    <property type="entry name" value="NEUROTRANSMITTER GATED ION CHANNEL"/>
    <property type="match status" value="1"/>
</dbReference>
<dbReference type="GO" id="GO:0005230">
    <property type="term" value="F:extracellular ligand-gated monoatomic ion channel activity"/>
    <property type="evidence" value="ECO:0007669"/>
    <property type="project" value="InterPro"/>
</dbReference>
<dbReference type="InterPro" id="IPR006201">
    <property type="entry name" value="Neur_channel"/>
</dbReference>
<comment type="caution">
    <text evidence="8">The sequence shown here is derived from an EMBL/GenBank/DDBJ whole genome shotgun (WGS) entry which is preliminary data.</text>
</comment>
<dbReference type="CDD" id="cd19051">
    <property type="entry name" value="LGIC_TM_cation"/>
    <property type="match status" value="1"/>
</dbReference>
<reference evidence="8" key="3">
    <citation type="submission" date="2023-05" db="EMBL/GenBank/DDBJ databases">
        <authorList>
            <person name="Smith C.H."/>
        </authorList>
    </citation>
    <scope>NUCLEOTIDE SEQUENCE</scope>
    <source>
        <strain evidence="8">CHS0354</strain>
        <tissue evidence="8">Mantle</tissue>
    </source>
</reference>
<dbReference type="Gene3D" id="1.20.58.390">
    <property type="entry name" value="Neurotransmitter-gated ion-channel transmembrane domain"/>
    <property type="match status" value="1"/>
</dbReference>
<comment type="subcellular location">
    <subcellularLocation>
        <location evidence="1">Membrane</location>
        <topology evidence="1">Multi-pass membrane protein</topology>
    </subcellularLocation>
</comment>
<feature type="domain" description="Neurotransmitter-gated ion-channel transmembrane" evidence="7">
    <location>
        <begin position="98"/>
        <end position="135"/>
    </location>
</feature>
<dbReference type="InterPro" id="IPR038050">
    <property type="entry name" value="Neuro_actylchol_rec"/>
</dbReference>
<dbReference type="SUPFAM" id="SSF63712">
    <property type="entry name" value="Nicotinic receptor ligand binding domain-like"/>
    <property type="match status" value="1"/>
</dbReference>
<dbReference type="GO" id="GO:0004888">
    <property type="term" value="F:transmembrane signaling receptor activity"/>
    <property type="evidence" value="ECO:0007669"/>
    <property type="project" value="InterPro"/>
</dbReference>
<evidence type="ECO:0000256" key="5">
    <source>
        <dbReference type="SAM" id="Phobius"/>
    </source>
</evidence>
<evidence type="ECO:0000313" key="8">
    <source>
        <dbReference type="EMBL" id="KAK3581066.1"/>
    </source>
</evidence>
<evidence type="ECO:0000256" key="2">
    <source>
        <dbReference type="ARBA" id="ARBA00022692"/>
    </source>
</evidence>
<reference evidence="8" key="2">
    <citation type="journal article" date="2021" name="Genome Biol. Evol.">
        <title>Developing a high-quality reference genome for a parasitic bivalve with doubly uniparental inheritance (Bivalvia: Unionida).</title>
        <authorList>
            <person name="Smith C.H."/>
        </authorList>
    </citation>
    <scope>NUCLEOTIDE SEQUENCE</scope>
    <source>
        <strain evidence="8">CHS0354</strain>
        <tissue evidence="8">Mantle</tissue>
    </source>
</reference>
<dbReference type="Gene3D" id="2.70.170.10">
    <property type="entry name" value="Neurotransmitter-gated ion-channel ligand-binding domain"/>
    <property type="match status" value="1"/>
</dbReference>
<dbReference type="SUPFAM" id="SSF90112">
    <property type="entry name" value="Neurotransmitter-gated ion-channel transmembrane pore"/>
    <property type="match status" value="1"/>
</dbReference>
<proteinExistence type="predicted"/>
<evidence type="ECO:0000259" key="6">
    <source>
        <dbReference type="Pfam" id="PF02931"/>
    </source>
</evidence>
<sequence>MKINLDSNGQLIWEPGIVMQTICEISITKYPFDKQHCSLRRNKVDTTGYYPNGEWDITDTEVRLYSPEDGSYNSGEILPGAEAVIKLRRKPIFYILSTILPIAMLSVLNLLVFLLPPNTGEKITLAVTVLLSFTHPSASEEDALTTTPPECLSCYVAVLIKILSLRKKGSL</sequence>
<dbReference type="EMBL" id="JAEAOA010001977">
    <property type="protein sequence ID" value="KAK3581066.1"/>
    <property type="molecule type" value="Genomic_DNA"/>
</dbReference>
<dbReference type="InterPro" id="IPR006202">
    <property type="entry name" value="Neur_chan_lig-bd"/>
</dbReference>
<feature type="domain" description="Neurotransmitter-gated ion-channel ligand-binding" evidence="6">
    <location>
        <begin position="2"/>
        <end position="39"/>
    </location>
</feature>
<dbReference type="AlphaFoldDB" id="A0AAE0RWT7"/>
<evidence type="ECO:0000256" key="4">
    <source>
        <dbReference type="ARBA" id="ARBA00023136"/>
    </source>
</evidence>
<evidence type="ECO:0000313" key="9">
    <source>
        <dbReference type="Proteomes" id="UP001195483"/>
    </source>
</evidence>
<reference evidence="8" key="1">
    <citation type="journal article" date="2021" name="Genome Biol. Evol.">
        <title>A High-Quality Reference Genome for a Parasitic Bivalve with Doubly Uniparental Inheritance (Bivalvia: Unionida).</title>
        <authorList>
            <person name="Smith C.H."/>
        </authorList>
    </citation>
    <scope>NUCLEOTIDE SEQUENCE</scope>
    <source>
        <strain evidence="8">CHS0354</strain>
    </source>
</reference>
<keyword evidence="2 5" id="KW-0812">Transmembrane</keyword>
<evidence type="ECO:0000256" key="1">
    <source>
        <dbReference type="ARBA" id="ARBA00004141"/>
    </source>
</evidence>
<dbReference type="InterPro" id="IPR036734">
    <property type="entry name" value="Neur_chan_lig-bd_sf"/>
</dbReference>
<dbReference type="PROSITE" id="PS00236">
    <property type="entry name" value="NEUROTR_ION_CHANNEL"/>
    <property type="match status" value="1"/>
</dbReference>
<dbReference type="InterPro" id="IPR006029">
    <property type="entry name" value="Neurotrans-gated_channel_TM"/>
</dbReference>
<gene>
    <name evidence="8" type="ORF">CHS0354_033852</name>
</gene>
<name>A0AAE0RWT7_9BIVA</name>
<dbReference type="Proteomes" id="UP001195483">
    <property type="component" value="Unassembled WGS sequence"/>
</dbReference>
<dbReference type="Pfam" id="PF02932">
    <property type="entry name" value="Neur_chan_memb"/>
    <property type="match status" value="1"/>
</dbReference>
<evidence type="ECO:0008006" key="10">
    <source>
        <dbReference type="Google" id="ProtNLM"/>
    </source>
</evidence>
<protein>
    <recommendedName>
        <fullName evidence="10">Neurotransmitter-gated ion-channel ligand-binding domain-containing protein</fullName>
    </recommendedName>
</protein>
<organism evidence="8 9">
    <name type="scientific">Potamilus streckersoni</name>
    <dbReference type="NCBI Taxonomy" id="2493646"/>
    <lineage>
        <taxon>Eukaryota</taxon>
        <taxon>Metazoa</taxon>
        <taxon>Spiralia</taxon>
        <taxon>Lophotrochozoa</taxon>
        <taxon>Mollusca</taxon>
        <taxon>Bivalvia</taxon>
        <taxon>Autobranchia</taxon>
        <taxon>Heteroconchia</taxon>
        <taxon>Palaeoheterodonta</taxon>
        <taxon>Unionida</taxon>
        <taxon>Unionoidea</taxon>
        <taxon>Unionidae</taxon>
        <taxon>Ambleminae</taxon>
        <taxon>Lampsilini</taxon>
        <taxon>Potamilus</taxon>
    </lineage>
</organism>
<keyword evidence="4 5" id="KW-0472">Membrane</keyword>
<accession>A0AAE0RWT7</accession>
<keyword evidence="3 5" id="KW-1133">Transmembrane helix</keyword>
<evidence type="ECO:0000259" key="7">
    <source>
        <dbReference type="Pfam" id="PF02932"/>
    </source>
</evidence>
<feature type="transmembrane region" description="Helical" evidence="5">
    <location>
        <begin position="92"/>
        <end position="115"/>
    </location>
</feature>